<dbReference type="EMBL" id="JACICD010000003">
    <property type="protein sequence ID" value="MBB3771565.1"/>
    <property type="molecule type" value="Genomic_DNA"/>
</dbReference>
<dbReference type="Pfam" id="PF10065">
    <property type="entry name" value="DUF2303"/>
    <property type="match status" value="1"/>
</dbReference>
<dbReference type="Proteomes" id="UP000533469">
    <property type="component" value="Unassembled WGS sequence"/>
</dbReference>
<accession>A0A839ZA14</accession>
<gene>
    <name evidence="1" type="ORF">FHS55_002164</name>
</gene>
<evidence type="ECO:0000313" key="2">
    <source>
        <dbReference type="Proteomes" id="UP000533469"/>
    </source>
</evidence>
<sequence>MSTVTKNDIPAASAASLIADMAKAAAGPHYVPIDTSGLGPGLPSGIPALWDADKQQLVSVHSEIERYRLKPKASTGTAKVETLGSFIELTNRHKSEASAIFAATAWPNPKLTAVIDYHGTDRAPDFLKHRVEYGFPLTDEFKAWVGKNGKPMEQQDFAEFLEEHAAELATPFDAERTEYEPLFKERFALPNELVELSRHLEVFVGAKVKQSTRLQSGERQIVFETEHMNGKGEPIDIPGIFMIQLPPFVDGDVVRIPARIRYRAGQGSVTWFYQLYRWEYWLRTRVQNDLLKAGKDTALPTFEGSPESS</sequence>
<evidence type="ECO:0000313" key="1">
    <source>
        <dbReference type="EMBL" id="MBB3771565.1"/>
    </source>
</evidence>
<dbReference type="RefSeq" id="WP_343056116.1">
    <property type="nucleotide sequence ID" value="NZ_JACICD010000003.1"/>
</dbReference>
<name>A0A839ZA14_9HYPH</name>
<reference evidence="1 2" key="1">
    <citation type="submission" date="2020-08" db="EMBL/GenBank/DDBJ databases">
        <title>Genomic Encyclopedia of Type Strains, Phase IV (KMG-IV): sequencing the most valuable type-strain genomes for metagenomic binning, comparative biology and taxonomic classification.</title>
        <authorList>
            <person name="Goeker M."/>
        </authorList>
    </citation>
    <scope>NUCLEOTIDE SEQUENCE [LARGE SCALE GENOMIC DNA]</scope>
    <source>
        <strain evidence="1 2">DSM 5895</strain>
    </source>
</reference>
<keyword evidence="2" id="KW-1185">Reference proteome</keyword>
<comment type="caution">
    <text evidence="1">The sequence shown here is derived from an EMBL/GenBank/DDBJ whole genome shotgun (WGS) entry which is preliminary data.</text>
</comment>
<dbReference type="AlphaFoldDB" id="A0A839ZA14"/>
<dbReference type="InterPro" id="IPR019276">
    <property type="entry name" value="DUF2303"/>
</dbReference>
<evidence type="ECO:0008006" key="3">
    <source>
        <dbReference type="Google" id="ProtNLM"/>
    </source>
</evidence>
<proteinExistence type="predicted"/>
<organism evidence="1 2">
    <name type="scientific">Ancylobacter tetraedralis</name>
    <dbReference type="NCBI Taxonomy" id="217068"/>
    <lineage>
        <taxon>Bacteria</taxon>
        <taxon>Pseudomonadati</taxon>
        <taxon>Pseudomonadota</taxon>
        <taxon>Alphaproteobacteria</taxon>
        <taxon>Hyphomicrobiales</taxon>
        <taxon>Xanthobacteraceae</taxon>
        <taxon>Ancylobacter</taxon>
    </lineage>
</organism>
<protein>
    <recommendedName>
        <fullName evidence="3">DUF2303 family protein</fullName>
    </recommendedName>
</protein>